<dbReference type="Proteomes" id="UP001265746">
    <property type="component" value="Unassembled WGS sequence"/>
</dbReference>
<dbReference type="InterPro" id="IPR016161">
    <property type="entry name" value="Ald_DH/histidinol_DH"/>
</dbReference>
<dbReference type="PANTHER" id="PTHR11699">
    <property type="entry name" value="ALDEHYDE DEHYDROGENASE-RELATED"/>
    <property type="match status" value="1"/>
</dbReference>
<dbReference type="EMBL" id="JAUJFL010000013">
    <property type="protein sequence ID" value="KAK2595905.1"/>
    <property type="molecule type" value="Genomic_DNA"/>
</dbReference>
<dbReference type="Pfam" id="PF00171">
    <property type="entry name" value="Aldedh"/>
    <property type="match status" value="2"/>
</dbReference>
<evidence type="ECO:0000313" key="6">
    <source>
        <dbReference type="EMBL" id="KAK2595905.1"/>
    </source>
</evidence>
<keyword evidence="7" id="KW-1185">Reference proteome</keyword>
<feature type="domain" description="Aldehyde dehydrogenase" evidence="5">
    <location>
        <begin position="16"/>
        <end position="242"/>
    </location>
</feature>
<comment type="catalytic activity">
    <reaction evidence="4">
        <text>an aldehyde + NAD(+) + H2O = a carboxylate + NADH + 2 H(+)</text>
        <dbReference type="Rhea" id="RHEA:16185"/>
        <dbReference type="ChEBI" id="CHEBI:15377"/>
        <dbReference type="ChEBI" id="CHEBI:15378"/>
        <dbReference type="ChEBI" id="CHEBI:17478"/>
        <dbReference type="ChEBI" id="CHEBI:29067"/>
        <dbReference type="ChEBI" id="CHEBI:57540"/>
        <dbReference type="ChEBI" id="CHEBI:57945"/>
        <dbReference type="EC" id="1.2.1.3"/>
    </reaction>
</comment>
<proteinExistence type="inferred from homology"/>
<comment type="similarity">
    <text evidence="1">Belongs to the aldehyde dehydrogenase family.</text>
</comment>
<dbReference type="GO" id="GO:0004029">
    <property type="term" value="F:aldehyde dehydrogenase (NAD+) activity"/>
    <property type="evidence" value="ECO:0007669"/>
    <property type="project" value="UniProtKB-EC"/>
</dbReference>
<organism evidence="6 7">
    <name type="scientific">Phomopsis amygdali</name>
    <name type="common">Fusicoccum amygdali</name>
    <dbReference type="NCBI Taxonomy" id="1214568"/>
    <lineage>
        <taxon>Eukaryota</taxon>
        <taxon>Fungi</taxon>
        <taxon>Dikarya</taxon>
        <taxon>Ascomycota</taxon>
        <taxon>Pezizomycotina</taxon>
        <taxon>Sordariomycetes</taxon>
        <taxon>Sordariomycetidae</taxon>
        <taxon>Diaporthales</taxon>
        <taxon>Diaporthaceae</taxon>
        <taxon>Diaporthe</taxon>
    </lineage>
</organism>
<dbReference type="AlphaFoldDB" id="A0AAD9S0T1"/>
<keyword evidence="2" id="KW-0560">Oxidoreductase</keyword>
<evidence type="ECO:0000313" key="7">
    <source>
        <dbReference type="Proteomes" id="UP001265746"/>
    </source>
</evidence>
<dbReference type="SUPFAM" id="SSF53720">
    <property type="entry name" value="ALDH-like"/>
    <property type="match status" value="1"/>
</dbReference>
<accession>A0AAD9S0T1</accession>
<evidence type="ECO:0000256" key="2">
    <source>
        <dbReference type="ARBA" id="ARBA00023002"/>
    </source>
</evidence>
<sequence>MALFYLGNEFVDRVKSGGEKLTLRNPVDDSVIADDVPVAGTEDVDRAVALGREAFRRGPWAKFTGIQRSACLNKFADLVEKNVERLAYAESLPTGRPVAGIIHFDLAHMVQVYRCWADKIGGESFGEDNGFAKIVRYKPLGVCAGIASWNSTFMYIGWKLAPALAAGNTVIFKPSEKSPLGVLALAPLFAEAGFPPGVVQFVTGGRETGSLLAFTGSIAAGKAVQEAATRSNLKKTTLELGGSLQPWCSKTLTSRLLLGGLFTALISRCTGLNFGTVLPGGSLQIPAKSVSESIADKFLAAAKAFSKALEHNGRSPLELSTSHGPVVDKLQFDRIMSYIDKGKASAQLLTGGKRLGSKGCFVEPTLFVNPDSQSPIWKEEIFGPVLTVRTFKTEEEAIYMANDSIYGLAACVYTCDVSRALRVSAALDTGGVSINSPYLPELNTPFGGIKQSGQGRELGAHGLYSYLEPQSVHIRVPEASKL</sequence>
<evidence type="ECO:0000256" key="1">
    <source>
        <dbReference type="ARBA" id="ARBA00009986"/>
    </source>
</evidence>
<dbReference type="InterPro" id="IPR016163">
    <property type="entry name" value="Ald_DH_C"/>
</dbReference>
<feature type="domain" description="Aldehyde dehydrogenase" evidence="5">
    <location>
        <begin position="290"/>
        <end position="472"/>
    </location>
</feature>
<evidence type="ECO:0000259" key="5">
    <source>
        <dbReference type="Pfam" id="PF00171"/>
    </source>
</evidence>
<dbReference type="InterPro" id="IPR015590">
    <property type="entry name" value="Aldehyde_DH_dom"/>
</dbReference>
<reference evidence="6" key="1">
    <citation type="submission" date="2023-06" db="EMBL/GenBank/DDBJ databases">
        <authorList>
            <person name="Noh H."/>
        </authorList>
    </citation>
    <scope>NUCLEOTIDE SEQUENCE</scope>
    <source>
        <strain evidence="6">DUCC20226</strain>
    </source>
</reference>
<evidence type="ECO:0000256" key="4">
    <source>
        <dbReference type="ARBA" id="ARBA00049194"/>
    </source>
</evidence>
<dbReference type="Gene3D" id="3.40.605.10">
    <property type="entry name" value="Aldehyde Dehydrogenase, Chain A, domain 1"/>
    <property type="match status" value="2"/>
</dbReference>
<name>A0AAD9S0T1_PHOAM</name>
<comment type="caution">
    <text evidence="6">The sequence shown here is derived from an EMBL/GenBank/DDBJ whole genome shotgun (WGS) entry which is preliminary data.</text>
</comment>
<dbReference type="Gene3D" id="3.40.309.10">
    <property type="entry name" value="Aldehyde Dehydrogenase, Chain A, domain 2"/>
    <property type="match status" value="1"/>
</dbReference>
<evidence type="ECO:0000256" key="3">
    <source>
        <dbReference type="ARBA" id="ARBA00024226"/>
    </source>
</evidence>
<protein>
    <recommendedName>
        <fullName evidence="3">aldehyde dehydrogenase (NAD(+))</fullName>
        <ecNumber evidence="3">1.2.1.3</ecNumber>
    </recommendedName>
</protein>
<dbReference type="FunFam" id="3.40.605.10:FF:000007">
    <property type="entry name" value="NAD/NADP-dependent betaine aldehyde dehydrogenase"/>
    <property type="match status" value="1"/>
</dbReference>
<dbReference type="EC" id="1.2.1.3" evidence="3"/>
<dbReference type="InterPro" id="IPR016162">
    <property type="entry name" value="Ald_DH_N"/>
</dbReference>
<gene>
    <name evidence="6" type="ORF">N8I77_013694</name>
</gene>